<dbReference type="GeneID" id="25737382"/>
<protein>
    <submittedName>
        <fullName evidence="1">Flagellar associated protein</fullName>
    </submittedName>
</protein>
<keyword evidence="1" id="KW-0969">Cilium</keyword>
<sequence>MAQAQRDAPECALVLQTQVAPAVIGKVGDPQSGRITRASVDAYLQSHHLVFDRGLLAQMFDEADFRREGSLAPSAFVAAVEGRYPKRRFTRQWRELVSLLLGVACLRLLDVDTEPVTEEQLAVNRKVGAGVLLWLMDCCSCCM</sequence>
<dbReference type="OrthoDB" id="548763at2759"/>
<name>A0A0D2JXT9_9CHLO</name>
<accession>A0A0D2JXT9</accession>
<dbReference type="RefSeq" id="XP_013902467.1">
    <property type="nucleotide sequence ID" value="XM_014047013.1"/>
</dbReference>
<gene>
    <name evidence="1" type="ORF">MNEG_4505</name>
</gene>
<keyword evidence="2" id="KW-1185">Reference proteome</keyword>
<dbReference type="Proteomes" id="UP000054498">
    <property type="component" value="Unassembled WGS sequence"/>
</dbReference>
<evidence type="ECO:0000313" key="1">
    <source>
        <dbReference type="EMBL" id="KIZ03448.1"/>
    </source>
</evidence>
<keyword evidence="1" id="KW-0966">Cell projection</keyword>
<dbReference type="AlphaFoldDB" id="A0A0D2JXT9"/>
<dbReference type="EMBL" id="KK100847">
    <property type="protein sequence ID" value="KIZ03448.1"/>
    <property type="molecule type" value="Genomic_DNA"/>
</dbReference>
<dbReference type="KEGG" id="mng:MNEG_4505"/>
<keyword evidence="1" id="KW-0282">Flagellum</keyword>
<organism evidence="1 2">
    <name type="scientific">Monoraphidium neglectum</name>
    <dbReference type="NCBI Taxonomy" id="145388"/>
    <lineage>
        <taxon>Eukaryota</taxon>
        <taxon>Viridiplantae</taxon>
        <taxon>Chlorophyta</taxon>
        <taxon>core chlorophytes</taxon>
        <taxon>Chlorophyceae</taxon>
        <taxon>CS clade</taxon>
        <taxon>Sphaeropleales</taxon>
        <taxon>Selenastraceae</taxon>
        <taxon>Monoraphidium</taxon>
    </lineage>
</organism>
<reference evidence="1 2" key="1">
    <citation type="journal article" date="2013" name="BMC Genomics">
        <title>Reconstruction of the lipid metabolism for the microalga Monoraphidium neglectum from its genome sequence reveals characteristics suitable for biofuel production.</title>
        <authorList>
            <person name="Bogen C."/>
            <person name="Al-Dilaimi A."/>
            <person name="Albersmeier A."/>
            <person name="Wichmann J."/>
            <person name="Grundmann M."/>
            <person name="Rupp O."/>
            <person name="Lauersen K.J."/>
            <person name="Blifernez-Klassen O."/>
            <person name="Kalinowski J."/>
            <person name="Goesmann A."/>
            <person name="Mussgnug J.H."/>
            <person name="Kruse O."/>
        </authorList>
    </citation>
    <scope>NUCLEOTIDE SEQUENCE [LARGE SCALE GENOMIC DNA]</scope>
    <source>
        <strain evidence="1 2">SAG 48.87</strain>
    </source>
</reference>
<dbReference type="STRING" id="145388.A0A0D2JXT9"/>
<proteinExistence type="predicted"/>
<evidence type="ECO:0000313" key="2">
    <source>
        <dbReference type="Proteomes" id="UP000054498"/>
    </source>
</evidence>